<dbReference type="SMART" id="SM00228">
    <property type="entry name" value="PDZ"/>
    <property type="match status" value="1"/>
</dbReference>
<accession>A0ABM5AXR1</accession>
<keyword evidence="3" id="KW-0378">Hydrolase</keyword>
<evidence type="ECO:0000256" key="5">
    <source>
        <dbReference type="SAM" id="SignalP"/>
    </source>
</evidence>
<dbReference type="InterPro" id="IPR041489">
    <property type="entry name" value="PDZ_6"/>
</dbReference>
<dbReference type="PANTHER" id="PTHR22939:SF105">
    <property type="entry name" value="SERINE PROTEASE HTRA4"/>
    <property type="match status" value="1"/>
</dbReference>
<sequence length="481" mass="50795">MTSPPPPAALGPLLLLWLLPAWRPVPGAEASTSRPPLRCPAACEPTRCPPLPACSAGSSPVLDGCRCCRVCAAAEGEACGGAAGRPCAPGLQCGARLGARRLRGARGGTCGCPAAGAAVCGSDGRTYRSLCELRAQNRAARLRGALPAVPVLKGDCAGRGAWSVGRLRSRYNFLAAVVEKVAPSVVHLQLFRRSPLSSKDMPASSGSGFIVSEDGLIVTNAHVITNQQRIQVELQSGVQYEATIKDIDHKLDLALIKIEPNGDLPVLLLGRSSDLQAGEFVVALGSPFSLQNTVTAGIVSTTQRGGRELGLKDSDMDYIQTDAIINHGNSGGPLVNLDGDVIGINTLKVTAGISFAIPSDRIRQFLAEFHERQLKGKALSQKKYLGLRMLPLTMNLLQEMKRQDPDFPDVSSGVFVYEVIQGTAAESSGLRDHDVIVSINGQPVTTTTDVIEAVKDSDSLSIMVRRGSQTLILTVTPEIIN</sequence>
<feature type="domain" description="PDZ" evidence="6">
    <location>
        <begin position="413"/>
        <end position="478"/>
    </location>
</feature>
<dbReference type="CDD" id="cd06785">
    <property type="entry name" value="cpPDZ_HtrA-like"/>
    <property type="match status" value="1"/>
</dbReference>
<dbReference type="SUPFAM" id="SSF57184">
    <property type="entry name" value="Growth factor receptor domain"/>
    <property type="match status" value="1"/>
</dbReference>
<evidence type="ECO:0000259" key="6">
    <source>
        <dbReference type="PROSITE" id="PS50106"/>
    </source>
</evidence>
<dbReference type="SUPFAM" id="SSF50494">
    <property type="entry name" value="Trypsin-like serine proteases"/>
    <property type="match status" value="1"/>
</dbReference>
<dbReference type="Pfam" id="PF13365">
    <property type="entry name" value="Trypsin_2"/>
    <property type="match status" value="1"/>
</dbReference>
<dbReference type="PROSITE" id="PS51323">
    <property type="entry name" value="IGFBP_N_2"/>
    <property type="match status" value="1"/>
</dbReference>
<feature type="chain" id="PRO_5046808963" evidence="5">
    <location>
        <begin position="31"/>
        <end position="481"/>
    </location>
</feature>
<dbReference type="InterPro" id="IPR002350">
    <property type="entry name" value="Kazal_dom"/>
</dbReference>
<dbReference type="GO" id="GO:0008233">
    <property type="term" value="F:peptidase activity"/>
    <property type="evidence" value="ECO:0007669"/>
    <property type="project" value="UniProtKB-KW"/>
</dbReference>
<dbReference type="Gene3D" id="2.30.42.10">
    <property type="match status" value="1"/>
</dbReference>
<feature type="signal peptide" evidence="5">
    <location>
        <begin position="1"/>
        <end position="30"/>
    </location>
</feature>
<evidence type="ECO:0000256" key="3">
    <source>
        <dbReference type="ARBA" id="ARBA00022801"/>
    </source>
</evidence>
<evidence type="ECO:0000256" key="1">
    <source>
        <dbReference type="ARBA" id="ARBA00010541"/>
    </source>
</evidence>
<dbReference type="Gene3D" id="2.40.10.120">
    <property type="match status" value="1"/>
</dbReference>
<dbReference type="Pfam" id="PF17820">
    <property type="entry name" value="PDZ_6"/>
    <property type="match status" value="1"/>
</dbReference>
<dbReference type="RefSeq" id="XP_072619578.1">
    <property type="nucleotide sequence ID" value="XM_072763477.1"/>
</dbReference>
<dbReference type="Pfam" id="PF00219">
    <property type="entry name" value="IGFBP"/>
    <property type="match status" value="1"/>
</dbReference>
<dbReference type="InterPro" id="IPR001940">
    <property type="entry name" value="Peptidase_S1C"/>
</dbReference>
<dbReference type="CDD" id="cd00104">
    <property type="entry name" value="KAZAL_FS"/>
    <property type="match status" value="1"/>
</dbReference>
<dbReference type="Gene3D" id="4.10.40.20">
    <property type="match status" value="1"/>
</dbReference>
<evidence type="ECO:0000313" key="10">
    <source>
        <dbReference type="RefSeq" id="XP_072619578.1"/>
    </source>
</evidence>
<dbReference type="PRINTS" id="PR00834">
    <property type="entry name" value="PROTEASES2C"/>
</dbReference>
<evidence type="ECO:0000256" key="2">
    <source>
        <dbReference type="ARBA" id="ARBA00022670"/>
    </source>
</evidence>
<dbReference type="SMART" id="SM00280">
    <property type="entry name" value="KAZAL"/>
    <property type="match status" value="1"/>
</dbReference>
<dbReference type="Proteomes" id="UP001652641">
    <property type="component" value="Chromosome 7"/>
</dbReference>
<dbReference type="GO" id="GO:0006508">
    <property type="term" value="P:proteolysis"/>
    <property type="evidence" value="ECO:0007669"/>
    <property type="project" value="UniProtKB-KW"/>
</dbReference>
<evidence type="ECO:0000259" key="8">
    <source>
        <dbReference type="PROSITE" id="PS51465"/>
    </source>
</evidence>
<proteinExistence type="inferred from homology"/>
<gene>
    <name evidence="10" type="primary">HTRA4</name>
</gene>
<dbReference type="InterPro" id="IPR009030">
    <property type="entry name" value="Growth_fac_rcpt_cys_sf"/>
</dbReference>
<feature type="domain" description="IGFBP N-terminal" evidence="7">
    <location>
        <begin position="35"/>
        <end position="113"/>
    </location>
</feature>
<dbReference type="GeneID" id="112916312"/>
<dbReference type="InterPro" id="IPR000867">
    <property type="entry name" value="IGFBP-like"/>
</dbReference>
<dbReference type="PROSITE" id="PS50106">
    <property type="entry name" value="PDZ"/>
    <property type="match status" value="1"/>
</dbReference>
<keyword evidence="9" id="KW-1185">Reference proteome</keyword>
<dbReference type="PANTHER" id="PTHR22939">
    <property type="entry name" value="SERINE PROTEASE FAMILY S1C HTRA-RELATED"/>
    <property type="match status" value="1"/>
</dbReference>
<dbReference type="PROSITE" id="PS51465">
    <property type="entry name" value="KAZAL_2"/>
    <property type="match status" value="1"/>
</dbReference>
<dbReference type="InterPro" id="IPR001478">
    <property type="entry name" value="PDZ"/>
</dbReference>
<dbReference type="Gene3D" id="3.30.60.30">
    <property type="match status" value="1"/>
</dbReference>
<feature type="domain" description="Kazal-like" evidence="8">
    <location>
        <begin position="104"/>
        <end position="158"/>
    </location>
</feature>
<evidence type="ECO:0000313" key="9">
    <source>
        <dbReference type="Proteomes" id="UP001652641"/>
    </source>
</evidence>
<dbReference type="InterPro" id="IPR009003">
    <property type="entry name" value="Peptidase_S1_PA"/>
</dbReference>
<organism evidence="9 10">
    <name type="scientific">Vulpes vulpes</name>
    <name type="common">Red fox</name>
    <dbReference type="NCBI Taxonomy" id="9627"/>
    <lineage>
        <taxon>Eukaryota</taxon>
        <taxon>Metazoa</taxon>
        <taxon>Chordata</taxon>
        <taxon>Craniata</taxon>
        <taxon>Vertebrata</taxon>
        <taxon>Euteleostomi</taxon>
        <taxon>Mammalia</taxon>
        <taxon>Eutheria</taxon>
        <taxon>Laurasiatheria</taxon>
        <taxon>Carnivora</taxon>
        <taxon>Caniformia</taxon>
        <taxon>Canidae</taxon>
        <taxon>Vulpes</taxon>
    </lineage>
</organism>
<reference evidence="10" key="1">
    <citation type="submission" date="2025-08" db="UniProtKB">
        <authorList>
            <consortium name="RefSeq"/>
        </authorList>
    </citation>
    <scope>IDENTIFICATION</scope>
    <source>
        <tissue evidence="10">Cell line</tissue>
    </source>
</reference>
<keyword evidence="4" id="KW-1015">Disulfide bond</keyword>
<comment type="similarity">
    <text evidence="1">Belongs to the peptidase S1C family.</text>
</comment>
<name>A0ABM5AXR1_VULVU</name>
<dbReference type="Pfam" id="PF07648">
    <property type="entry name" value="Kazal_2"/>
    <property type="match status" value="1"/>
</dbReference>
<dbReference type="InterPro" id="IPR036034">
    <property type="entry name" value="PDZ_sf"/>
</dbReference>
<dbReference type="SUPFAM" id="SSF50156">
    <property type="entry name" value="PDZ domain-like"/>
    <property type="match status" value="1"/>
</dbReference>
<keyword evidence="2 10" id="KW-0645">Protease</keyword>
<evidence type="ECO:0000259" key="7">
    <source>
        <dbReference type="PROSITE" id="PS51323"/>
    </source>
</evidence>
<keyword evidence="5" id="KW-0732">Signal</keyword>
<evidence type="ECO:0000256" key="4">
    <source>
        <dbReference type="ARBA" id="ARBA00023157"/>
    </source>
</evidence>
<dbReference type="SMART" id="SM00121">
    <property type="entry name" value="IB"/>
    <property type="match status" value="1"/>
</dbReference>
<protein>
    <submittedName>
        <fullName evidence="10">Serine protease HTRA4</fullName>
    </submittedName>
</protein>